<keyword evidence="1" id="KW-1133">Transmembrane helix</keyword>
<accession>A0ABY5Y9N2</accession>
<evidence type="ECO:0000313" key="3">
    <source>
        <dbReference type="Proteomes" id="UP001059209"/>
    </source>
</evidence>
<keyword evidence="1" id="KW-0812">Transmembrane</keyword>
<organism evidence="2 3">
    <name type="scientific">Maribacter litopenaei</name>
    <dbReference type="NCBI Taxonomy" id="2976127"/>
    <lineage>
        <taxon>Bacteria</taxon>
        <taxon>Pseudomonadati</taxon>
        <taxon>Bacteroidota</taxon>
        <taxon>Flavobacteriia</taxon>
        <taxon>Flavobacteriales</taxon>
        <taxon>Flavobacteriaceae</taxon>
        <taxon>Maribacter</taxon>
    </lineage>
</organism>
<feature type="transmembrane region" description="Helical" evidence="1">
    <location>
        <begin position="21"/>
        <end position="41"/>
    </location>
</feature>
<evidence type="ECO:0000313" key="2">
    <source>
        <dbReference type="EMBL" id="UWX55765.1"/>
    </source>
</evidence>
<dbReference type="Proteomes" id="UP001059209">
    <property type="component" value="Chromosome"/>
</dbReference>
<dbReference type="RefSeq" id="WP_260574089.1">
    <property type="nucleotide sequence ID" value="NZ_CP104205.1"/>
</dbReference>
<reference evidence="2" key="1">
    <citation type="submission" date="2022-09" db="EMBL/GenBank/DDBJ databases">
        <title>Maribacter litopenaei sp. nov., isolated from the intestinal tract of the Pacific White Shrimp, Litopenaeus vannamei.</title>
        <authorList>
            <person name="Kim S.Y."/>
            <person name="Hwang C.Y."/>
        </authorList>
    </citation>
    <scope>NUCLEOTIDE SEQUENCE</scope>
    <source>
        <strain evidence="2">HL-LV01</strain>
    </source>
</reference>
<sequence length="203" mass="24187">MQPKKLKIFKKKKGLYLYPHHWVFVILCLIIAILISIEYIFEFSLKDYIFISMGFLLLSFIVVEIRNQFIEQKEVGEYCGEIIFSESKIQIDKDEFEISEILKLDFVVASDIQNRYKISYSFSPRLSHGLDNIFVLTLKNGKKIEVNFLQTEWQRLKVYKEIFVHYFKEGILGWISLLDILTIKDYAEIQIFKKEINYGQQDL</sequence>
<feature type="transmembrane region" description="Helical" evidence="1">
    <location>
        <begin position="47"/>
        <end position="65"/>
    </location>
</feature>
<keyword evidence="1" id="KW-0472">Membrane</keyword>
<protein>
    <submittedName>
        <fullName evidence="2">Uncharacterized protein</fullName>
    </submittedName>
</protein>
<evidence type="ECO:0000256" key="1">
    <source>
        <dbReference type="SAM" id="Phobius"/>
    </source>
</evidence>
<dbReference type="EMBL" id="CP104205">
    <property type="protein sequence ID" value="UWX55765.1"/>
    <property type="molecule type" value="Genomic_DNA"/>
</dbReference>
<proteinExistence type="predicted"/>
<gene>
    <name evidence="2" type="ORF">NYZ99_04905</name>
</gene>
<keyword evidence="3" id="KW-1185">Reference proteome</keyword>
<name>A0ABY5Y9N2_9FLAO</name>